<protein>
    <submittedName>
        <fullName evidence="1">Uncharacterized protein</fullName>
    </submittedName>
</protein>
<reference evidence="1" key="1">
    <citation type="journal article" date="2012" name="PLoS ONE">
        <title>Gene sets for utilization of primary and secondary nutrition supplies in the distal gut of endangered iberian lynx.</title>
        <authorList>
            <person name="Alcaide M."/>
            <person name="Messina E."/>
            <person name="Richter M."/>
            <person name="Bargiela R."/>
            <person name="Peplies J."/>
            <person name="Huws S.A."/>
            <person name="Newbold C.J."/>
            <person name="Golyshin P.N."/>
            <person name="Simon M.A."/>
            <person name="Lopez G."/>
            <person name="Yakimov M.M."/>
            <person name="Ferrer M."/>
        </authorList>
    </citation>
    <scope>NUCLEOTIDE SEQUENCE</scope>
</reference>
<accession>J9F4F3</accession>
<dbReference type="AlphaFoldDB" id="J9F4F3"/>
<proteinExistence type="predicted"/>
<name>J9F4F3_9ZZZZ</name>
<dbReference type="EMBL" id="AMCI01009508">
    <property type="protein sequence ID" value="EJW89388.1"/>
    <property type="molecule type" value="Genomic_DNA"/>
</dbReference>
<comment type="caution">
    <text evidence="1">The sequence shown here is derived from an EMBL/GenBank/DDBJ whole genome shotgun (WGS) entry which is preliminary data.</text>
</comment>
<evidence type="ECO:0000313" key="1">
    <source>
        <dbReference type="EMBL" id="EJW89388.1"/>
    </source>
</evidence>
<organism evidence="1">
    <name type="scientific">gut metagenome</name>
    <dbReference type="NCBI Taxonomy" id="749906"/>
    <lineage>
        <taxon>unclassified sequences</taxon>
        <taxon>metagenomes</taxon>
        <taxon>organismal metagenomes</taxon>
    </lineage>
</organism>
<gene>
    <name evidence="1" type="ORF">EVA_22506</name>
</gene>
<sequence>MLTHIPNQVLIVQINRFSHQLMSHHIAHVTYKSSQHIRRMLLAGQALCNT</sequence>